<evidence type="ECO:0000313" key="3">
    <source>
        <dbReference type="Proteomes" id="UP000325577"/>
    </source>
</evidence>
<dbReference type="PANTHER" id="PTHR33914:SF2">
    <property type="entry name" value="OS02G0582100 PROTEIN"/>
    <property type="match status" value="1"/>
</dbReference>
<dbReference type="AlphaFoldDB" id="A0A5J5BJC3"/>
<name>A0A5J5BJC3_9ASTE</name>
<reference evidence="2 3" key="1">
    <citation type="submission" date="2019-09" db="EMBL/GenBank/DDBJ databases">
        <title>A chromosome-level genome assembly of the Chinese tupelo Nyssa sinensis.</title>
        <authorList>
            <person name="Yang X."/>
            <person name="Kang M."/>
            <person name="Yang Y."/>
            <person name="Xiong H."/>
            <person name="Wang M."/>
            <person name="Zhang Z."/>
            <person name="Wang Z."/>
            <person name="Wu H."/>
            <person name="Ma T."/>
            <person name="Liu J."/>
            <person name="Xi Z."/>
        </authorList>
    </citation>
    <scope>NUCLEOTIDE SEQUENCE [LARGE SCALE GENOMIC DNA]</scope>
    <source>
        <strain evidence="2">J267</strain>
        <tissue evidence="2">Leaf</tissue>
    </source>
</reference>
<dbReference type="EMBL" id="CM018035">
    <property type="protein sequence ID" value="KAA8542360.1"/>
    <property type="molecule type" value="Genomic_DNA"/>
</dbReference>
<dbReference type="Proteomes" id="UP000325577">
    <property type="component" value="Linkage Group LG12"/>
</dbReference>
<dbReference type="OrthoDB" id="1300198at2759"/>
<organism evidence="2 3">
    <name type="scientific">Nyssa sinensis</name>
    <dbReference type="NCBI Taxonomy" id="561372"/>
    <lineage>
        <taxon>Eukaryota</taxon>
        <taxon>Viridiplantae</taxon>
        <taxon>Streptophyta</taxon>
        <taxon>Embryophyta</taxon>
        <taxon>Tracheophyta</taxon>
        <taxon>Spermatophyta</taxon>
        <taxon>Magnoliopsida</taxon>
        <taxon>eudicotyledons</taxon>
        <taxon>Gunneridae</taxon>
        <taxon>Pentapetalae</taxon>
        <taxon>asterids</taxon>
        <taxon>Cornales</taxon>
        <taxon>Nyssaceae</taxon>
        <taxon>Nyssa</taxon>
    </lineage>
</organism>
<dbReference type="GO" id="GO:0009786">
    <property type="term" value="P:regulation of asymmetric cell division"/>
    <property type="evidence" value="ECO:0007669"/>
    <property type="project" value="InterPro"/>
</dbReference>
<sequence length="98" mass="10993">MLEEAMPESSAVSRQNSVRLHDHGDSSSSPIGLLSGPIVYSGRIPYSGSISLRSNSSARSFAFPVLPFEWNESPVKMVEVDRRRKRKSWRMACLCCKF</sequence>
<proteinExistence type="predicted"/>
<protein>
    <submittedName>
        <fullName evidence="2">Uncharacterized protein</fullName>
    </submittedName>
</protein>
<feature type="region of interest" description="Disordered" evidence="1">
    <location>
        <begin position="1"/>
        <end position="31"/>
    </location>
</feature>
<evidence type="ECO:0000313" key="2">
    <source>
        <dbReference type="EMBL" id="KAA8542360.1"/>
    </source>
</evidence>
<gene>
    <name evidence="2" type="ORF">F0562_023504</name>
</gene>
<evidence type="ECO:0000256" key="1">
    <source>
        <dbReference type="SAM" id="MobiDB-lite"/>
    </source>
</evidence>
<keyword evidence="3" id="KW-1185">Reference proteome</keyword>
<dbReference type="PANTHER" id="PTHR33914">
    <property type="entry name" value="18S PRE-RIBOSOMAL ASSEMBLY PROTEIN GAR2-LIKE PROTEIN"/>
    <property type="match status" value="1"/>
</dbReference>
<dbReference type="InterPro" id="IPR040378">
    <property type="entry name" value="BASL"/>
</dbReference>
<accession>A0A5J5BJC3</accession>